<keyword evidence="1" id="KW-0472">Membrane</keyword>
<accession>A0A4U6QFH6</accession>
<keyword evidence="1" id="KW-0812">Transmembrane</keyword>
<feature type="transmembrane region" description="Helical" evidence="1">
    <location>
        <begin position="6"/>
        <end position="25"/>
    </location>
</feature>
<comment type="caution">
    <text evidence="2">The sequence shown here is derived from an EMBL/GenBank/DDBJ whole genome shotgun (WGS) entry which is preliminary data.</text>
</comment>
<dbReference type="Proteomes" id="UP000306985">
    <property type="component" value="Unassembled WGS sequence"/>
</dbReference>
<evidence type="ECO:0000313" key="3">
    <source>
        <dbReference type="Proteomes" id="UP000306985"/>
    </source>
</evidence>
<keyword evidence="3" id="KW-1185">Reference proteome</keyword>
<evidence type="ECO:0000313" key="2">
    <source>
        <dbReference type="EMBL" id="TKV59024.1"/>
    </source>
</evidence>
<dbReference type="Pfam" id="PF11222">
    <property type="entry name" value="DUF3017"/>
    <property type="match status" value="1"/>
</dbReference>
<protein>
    <submittedName>
        <fullName evidence="2">DUF3017 domain-containing protein</fullName>
    </submittedName>
</protein>
<keyword evidence="1" id="KW-1133">Transmembrane helix</keyword>
<organism evidence="2 3">
    <name type="scientific">Nakamurella flava</name>
    <dbReference type="NCBI Taxonomy" id="2576308"/>
    <lineage>
        <taxon>Bacteria</taxon>
        <taxon>Bacillati</taxon>
        <taxon>Actinomycetota</taxon>
        <taxon>Actinomycetes</taxon>
        <taxon>Nakamurellales</taxon>
        <taxon>Nakamurellaceae</taxon>
        <taxon>Nakamurella</taxon>
    </lineage>
</organism>
<name>A0A4U6QFH6_9ACTN</name>
<proteinExistence type="predicted"/>
<dbReference type="AlphaFoldDB" id="A0A4U6QFH6"/>
<dbReference type="EMBL" id="SZZH01000003">
    <property type="protein sequence ID" value="TKV59024.1"/>
    <property type="molecule type" value="Genomic_DNA"/>
</dbReference>
<dbReference type="OrthoDB" id="4411540at2"/>
<gene>
    <name evidence="2" type="ORF">FDO65_14905</name>
</gene>
<feature type="transmembrane region" description="Helical" evidence="1">
    <location>
        <begin position="64"/>
        <end position="83"/>
    </location>
</feature>
<sequence length="85" mass="9046">MRAIPIAVVLAVVVVALVLISLAHWRRGAFTLGLAMGVAGTLRWVLSERSAGVLAVRGRRFDVLFYYGCGLGLVLLTVASLPVPE</sequence>
<evidence type="ECO:0000256" key="1">
    <source>
        <dbReference type="SAM" id="Phobius"/>
    </source>
</evidence>
<dbReference type="InterPro" id="IPR021385">
    <property type="entry name" value="DUF3017"/>
</dbReference>
<reference evidence="2 3" key="1">
    <citation type="submission" date="2019-05" db="EMBL/GenBank/DDBJ databases">
        <title>Nakamurella sp. N5BH11, whole genome shotgun sequence.</title>
        <authorList>
            <person name="Tuo L."/>
        </authorList>
    </citation>
    <scope>NUCLEOTIDE SEQUENCE [LARGE SCALE GENOMIC DNA]</scope>
    <source>
        <strain evidence="2 3">N5BH11</strain>
    </source>
</reference>